<proteinExistence type="inferred from homology"/>
<feature type="domain" description="Amine oxidase" evidence="7">
    <location>
        <begin position="222"/>
        <end position="708"/>
    </location>
</feature>
<dbReference type="PANTHER" id="PTHR10742">
    <property type="entry name" value="FLAVIN MONOAMINE OXIDASE"/>
    <property type="match status" value="1"/>
</dbReference>
<dbReference type="InterPro" id="IPR050281">
    <property type="entry name" value="Flavin_monoamine_oxidase"/>
</dbReference>
<evidence type="ECO:0000313" key="9">
    <source>
        <dbReference type="EMBL" id="QCJ01211.1"/>
    </source>
</evidence>
<comment type="similarity">
    <text evidence="2">Belongs to the tryptophan 2-monooxygenase family.</text>
</comment>
<dbReference type="EMBL" id="CP039694">
    <property type="protein sequence ID" value="QCJ01211.1"/>
    <property type="molecule type" value="Genomic_DNA"/>
</dbReference>
<dbReference type="EC" id="1.13.12.3" evidence="3"/>
<name>A0A4D7E6U8_9HYPH</name>
<comment type="catalytic activity">
    <reaction evidence="6">
        <text>L-tryptophan + O2 = indole-3-acetamide + CO2 + H2O</text>
        <dbReference type="Rhea" id="RHEA:16165"/>
        <dbReference type="ChEBI" id="CHEBI:15377"/>
        <dbReference type="ChEBI" id="CHEBI:15379"/>
        <dbReference type="ChEBI" id="CHEBI:16031"/>
        <dbReference type="ChEBI" id="CHEBI:16526"/>
        <dbReference type="ChEBI" id="CHEBI:57912"/>
        <dbReference type="EC" id="1.13.12.3"/>
    </reaction>
</comment>
<dbReference type="STRING" id="1367849.GCA_000518585_04172"/>
<keyword evidence="9" id="KW-0614">Plasmid</keyword>
<dbReference type="SUPFAM" id="SSF54373">
    <property type="entry name" value="FAD-linked reductases, C-terminal domain"/>
    <property type="match status" value="1"/>
</dbReference>
<keyword evidence="12" id="KW-1185">Reference proteome</keyword>
<organism evidence="9 11">
    <name type="scientific">Agrobacterium larrymoorei</name>
    <dbReference type="NCBI Taxonomy" id="160699"/>
    <lineage>
        <taxon>Bacteria</taxon>
        <taxon>Pseudomonadati</taxon>
        <taxon>Pseudomonadota</taxon>
        <taxon>Alphaproteobacteria</taxon>
        <taxon>Hyphomicrobiales</taxon>
        <taxon>Rhizobiaceae</taxon>
        <taxon>Rhizobium/Agrobacterium group</taxon>
        <taxon>Agrobacterium</taxon>
    </lineage>
</organism>
<evidence type="ECO:0000256" key="2">
    <source>
        <dbReference type="ARBA" id="ARBA00005833"/>
    </source>
</evidence>
<evidence type="ECO:0000256" key="6">
    <source>
        <dbReference type="ARBA" id="ARBA00047321"/>
    </source>
</evidence>
<dbReference type="AlphaFoldDB" id="A0A4D7E6U8"/>
<dbReference type="GO" id="GO:0050361">
    <property type="term" value="F:tryptophan 2-monooxygenase activity"/>
    <property type="evidence" value="ECO:0007669"/>
    <property type="project" value="UniProtKB-EC"/>
</dbReference>
<feature type="domain" description="Cytokinin glycosidase" evidence="8">
    <location>
        <begin position="15"/>
        <end position="172"/>
    </location>
</feature>
<reference evidence="10 12" key="2">
    <citation type="submission" date="2021-03" db="EMBL/GenBank/DDBJ databases">
        <title>Rapid diversification of plasmids in a genus of pathogenic and nitrogen fixing bacteria.</title>
        <authorList>
            <person name="Weisberg A.J."/>
            <person name="Miller M."/>
            <person name="Ream W."/>
            <person name="Grunwald N.J."/>
            <person name="Chang J.H."/>
        </authorList>
    </citation>
    <scope>NUCLEOTIDE SEQUENCE [LARGE SCALE GENOMIC DNA]</scope>
    <source>
        <strain evidence="10 12">AF3.44</strain>
        <plasmid evidence="10 12">pTiAF3.44</plasmid>
    </source>
</reference>
<reference evidence="9 11" key="1">
    <citation type="submission" date="2019-04" db="EMBL/GenBank/DDBJ databases">
        <title>Complete genome sequence of Agrobacterium larrymoorei CFBP5473.</title>
        <authorList>
            <person name="Haryono M."/>
            <person name="Chou L."/>
            <person name="Lin Y.-C."/>
            <person name="Lai E.-M."/>
            <person name="Kuo C.-H."/>
        </authorList>
    </citation>
    <scope>NUCLEOTIDE SEQUENCE [LARGE SCALE GENOMIC DNA]</scope>
    <source>
        <strain evidence="9 11">CFBP5473</strain>
        <plasmid evidence="11">pticfbp5473</plasmid>
        <plasmid evidence="9">pTiCFBP5473</plasmid>
    </source>
</reference>
<dbReference type="InterPro" id="IPR002937">
    <property type="entry name" value="Amino_oxidase"/>
</dbReference>
<geneLocation type="plasmid" evidence="10 12">
    <name>pTiAF3.44</name>
</geneLocation>
<evidence type="ECO:0000256" key="1">
    <source>
        <dbReference type="ARBA" id="ARBA00004814"/>
    </source>
</evidence>
<dbReference type="Gene3D" id="1.10.405.40">
    <property type="match status" value="1"/>
</dbReference>
<dbReference type="KEGG" id="alf:CFBP5473_23865"/>
<evidence type="ECO:0000259" key="7">
    <source>
        <dbReference type="Pfam" id="PF01593"/>
    </source>
</evidence>
<evidence type="ECO:0000256" key="3">
    <source>
        <dbReference type="ARBA" id="ARBA00012535"/>
    </source>
</evidence>
<geneLocation type="plasmid" evidence="9">
    <name>pTiCFBP5473</name>
</geneLocation>
<dbReference type="PANTHER" id="PTHR10742:SF342">
    <property type="entry name" value="AMINE OXIDASE"/>
    <property type="match status" value="1"/>
</dbReference>
<evidence type="ECO:0000313" key="12">
    <source>
        <dbReference type="Proteomes" id="UP000826513"/>
    </source>
</evidence>
<evidence type="ECO:0000313" key="10">
    <source>
        <dbReference type="EMBL" id="QYA10406.1"/>
    </source>
</evidence>
<dbReference type="PRINTS" id="PR00419">
    <property type="entry name" value="ADXRDTASE"/>
</dbReference>
<sequence>MMDSADADDLRTALFNTFLKRQICKKSVDASSCERQSACKRLTSGGSRQISGSGCSDEVVAFVYVSAETLQLIIQPGDLAAAKVQTLIAVDVAPFCKSLSSALMLQAIKLLGNNHYGRDDISHFIAIAVSKNAPSKTVTLAPSDEGSTQSFTGFPLSLAGDAGFEIVAYGRSNVPKASAVSFPTIDLLYDYGAFLQKCGSGGIGFFPKGVLKPKVAIIGAGLSGLVAASELLHAGVDDLTLYEARDRIGGKLWSHRFGSATHVVAEMGAMRFPRSQSSLFVILERLGLASTGLFPNPGQVDTTLYYGDCRYTWKSGEKPPAMFRRVSNGWQAFLQEGYTDGEFVLASPNAISDAMRLGHLRQAHDFWQAWLRYFGQESFSSGIEKIFFGENPPGGERWSKPTDWDLFKLLGVGSGGFGPVFECGFIEILRLIVNGYEENVQLIYEGISELPRRLSAQLFHGTSIRQRVRHQQVTTIKKKQEQIEVSVRGGMPELYDKVVVTSGFANIQLKHLLTFDTSLLGAEVNRAVEESHMVSASKLFILTERKFWRDHQFPPCLLTTGVAKSVYCLDYDPQNSTGRGLVLVSYTWEADSHKLLAVSDKRQRLAMLRRDIGRAYPEFAKYLVPADGDYEENVVQHDWLTDPDAGGAFKLNRRGEDIYSETLFFQPFDSVYRSIDTGLYLAGCCCSFTGGWSEGAVQTGCNAACVVIHSSGGVLAEGNPLAHPWKRYTTE</sequence>
<evidence type="ECO:0000256" key="5">
    <source>
        <dbReference type="ARBA" id="ARBA00023070"/>
    </source>
</evidence>
<evidence type="ECO:0000259" key="8">
    <source>
        <dbReference type="Pfam" id="PF02027"/>
    </source>
</evidence>
<dbReference type="Proteomes" id="UP000298545">
    <property type="component" value="Plasmid pTiCFBP5473"/>
</dbReference>
<keyword evidence="5" id="KW-0073">Auxin biosynthesis</keyword>
<dbReference type="GO" id="GO:0009851">
    <property type="term" value="P:auxin biosynthetic process"/>
    <property type="evidence" value="ECO:0007669"/>
    <property type="project" value="UniProtKB-KW"/>
</dbReference>
<gene>
    <name evidence="9" type="ORF">CFBP5473_23865</name>
    <name evidence="10" type="ORF">J5285_22535</name>
</gene>
<dbReference type="SUPFAM" id="SSF51905">
    <property type="entry name" value="FAD/NAD(P)-binding domain"/>
    <property type="match status" value="1"/>
</dbReference>
<dbReference type="EMBL" id="CP072169">
    <property type="protein sequence ID" value="QYA10406.1"/>
    <property type="molecule type" value="Genomic_DNA"/>
</dbReference>
<dbReference type="Pfam" id="PF01593">
    <property type="entry name" value="Amino_oxidase"/>
    <property type="match status" value="1"/>
</dbReference>
<evidence type="ECO:0000256" key="4">
    <source>
        <dbReference type="ARBA" id="ARBA00017871"/>
    </source>
</evidence>
<geneLocation type="plasmid" evidence="11">
    <name>pticfbp5473</name>
</geneLocation>
<comment type="pathway">
    <text evidence="1">Plant hormone metabolism; auxin biosynthesis.</text>
</comment>
<dbReference type="OrthoDB" id="337830at2"/>
<accession>A0A4D7E6U8</accession>
<evidence type="ECO:0000313" key="11">
    <source>
        <dbReference type="Proteomes" id="UP000298545"/>
    </source>
</evidence>
<protein>
    <recommendedName>
        <fullName evidence="4">Tryptophan 2-monooxygenase</fullName>
        <ecNumber evidence="3">1.13.12.3</ecNumber>
    </recommendedName>
</protein>
<dbReference type="Proteomes" id="UP000826513">
    <property type="component" value="Plasmid pTiAF3.44"/>
</dbReference>
<keyword evidence="9" id="KW-0560">Oxidoreductase</keyword>
<dbReference type="GO" id="GO:0009063">
    <property type="term" value="P:amino acid catabolic process"/>
    <property type="evidence" value="ECO:0007669"/>
    <property type="project" value="TreeGrafter"/>
</dbReference>
<dbReference type="Gene3D" id="3.50.50.60">
    <property type="entry name" value="FAD/NAD(P)-binding domain"/>
    <property type="match status" value="1"/>
</dbReference>
<keyword evidence="9" id="KW-0503">Monooxygenase</keyword>
<dbReference type="Gene3D" id="3.90.660.10">
    <property type="match status" value="1"/>
</dbReference>
<dbReference type="Pfam" id="PF02027">
    <property type="entry name" value="RolB_RolC"/>
    <property type="match status" value="1"/>
</dbReference>
<dbReference type="InterPro" id="IPR006064">
    <property type="entry name" value="Glycosidase"/>
</dbReference>
<dbReference type="GO" id="GO:0001716">
    <property type="term" value="F:L-amino-acid oxidase activity"/>
    <property type="evidence" value="ECO:0007669"/>
    <property type="project" value="TreeGrafter"/>
</dbReference>
<dbReference type="InterPro" id="IPR036188">
    <property type="entry name" value="FAD/NAD-bd_sf"/>
</dbReference>